<evidence type="ECO:0008006" key="3">
    <source>
        <dbReference type="Google" id="ProtNLM"/>
    </source>
</evidence>
<accession>A0A202BYI5</accession>
<evidence type="ECO:0000313" key="1">
    <source>
        <dbReference type="EMBL" id="OVE56556.1"/>
    </source>
</evidence>
<dbReference type="Proteomes" id="UP000196355">
    <property type="component" value="Unassembled WGS sequence"/>
</dbReference>
<dbReference type="RefSeq" id="WP_087710237.1">
    <property type="nucleotide sequence ID" value="NZ_MVAG01000122.1"/>
</dbReference>
<name>A0A202BYI5_9FLAO</name>
<protein>
    <recommendedName>
        <fullName evidence="3">Lipoprotein</fullName>
    </recommendedName>
</protein>
<evidence type="ECO:0000313" key="2">
    <source>
        <dbReference type="Proteomes" id="UP000196355"/>
    </source>
</evidence>
<sequence>MKKLFFTSTLLLALFSCNESRSENKPLVENAVDNAESSASGSITKGTRLSSREDDMVHQIYDELLKNDKNLQALDEKVSMIDSKTDDATLEYDDVISKSETYYSNAESLAKSVSDSISRKAIEAEIKRSEQQYNLKVKKIKDLIEEITKNRERIHDTYTIFKIRKTLPEIEKYQNAHPLKTDSLENFISKQNQLLNELKNLK</sequence>
<dbReference type="PROSITE" id="PS51257">
    <property type="entry name" value="PROKAR_LIPOPROTEIN"/>
    <property type="match status" value="1"/>
</dbReference>
<reference evidence="2" key="1">
    <citation type="submission" date="2017-02" db="EMBL/GenBank/DDBJ databases">
        <authorList>
            <person name="Tetz G."/>
            <person name="Tetz V."/>
        </authorList>
    </citation>
    <scope>NUCLEOTIDE SEQUENCE [LARGE SCALE GENOMIC DNA]</scope>
    <source>
        <strain evidence="2">VT16-26</strain>
    </source>
</reference>
<comment type="caution">
    <text evidence="1">The sequence shown here is derived from an EMBL/GenBank/DDBJ whole genome shotgun (WGS) entry which is preliminary data.</text>
</comment>
<proteinExistence type="predicted"/>
<dbReference type="AlphaFoldDB" id="A0A202BYI5"/>
<organism evidence="1 2">
    <name type="scientific">Chryseobacterium mucoviscidosis</name>
    <dbReference type="NCBI Taxonomy" id="1945581"/>
    <lineage>
        <taxon>Bacteria</taxon>
        <taxon>Pseudomonadati</taxon>
        <taxon>Bacteroidota</taxon>
        <taxon>Flavobacteriia</taxon>
        <taxon>Flavobacteriales</taxon>
        <taxon>Weeksellaceae</taxon>
        <taxon>Chryseobacterium group</taxon>
        <taxon>Chryseobacterium</taxon>
    </lineage>
</organism>
<keyword evidence="2" id="KW-1185">Reference proteome</keyword>
<dbReference type="EMBL" id="MVAG01000122">
    <property type="protein sequence ID" value="OVE56556.1"/>
    <property type="molecule type" value="Genomic_DNA"/>
</dbReference>
<gene>
    <name evidence="1" type="ORF">B0E34_13605</name>
</gene>